<evidence type="ECO:0000313" key="5">
    <source>
        <dbReference type="Proteomes" id="UP000070133"/>
    </source>
</evidence>
<evidence type="ECO:0000256" key="2">
    <source>
        <dbReference type="SAM" id="Phobius"/>
    </source>
</evidence>
<dbReference type="SUPFAM" id="SSF53474">
    <property type="entry name" value="alpha/beta-Hydrolases"/>
    <property type="match status" value="1"/>
</dbReference>
<dbReference type="Gene3D" id="3.40.50.1820">
    <property type="entry name" value="alpha/beta hydrolase"/>
    <property type="match status" value="1"/>
</dbReference>
<dbReference type="STRING" id="321146.A0A139HNF2"/>
<reference evidence="4 5" key="1">
    <citation type="submission" date="2015-07" db="EMBL/GenBank/DDBJ databases">
        <title>Comparative genomics of the Sigatoka disease complex on banana suggests a link between parallel evolutionary changes in Pseudocercospora fijiensis and Pseudocercospora eumusae and increased virulence on the banana host.</title>
        <authorList>
            <person name="Chang T.-C."/>
            <person name="Salvucci A."/>
            <person name="Crous P.W."/>
            <person name="Stergiopoulos I."/>
        </authorList>
    </citation>
    <scope>NUCLEOTIDE SEQUENCE [LARGE SCALE GENOMIC DNA]</scope>
    <source>
        <strain evidence="4 5">CBS 114824</strain>
    </source>
</reference>
<protein>
    <recommendedName>
        <fullName evidence="3">Alpha/beta hydrolase fold-3 domain-containing protein</fullName>
    </recommendedName>
</protein>
<dbReference type="GO" id="GO:0016787">
    <property type="term" value="F:hydrolase activity"/>
    <property type="evidence" value="ECO:0007669"/>
    <property type="project" value="UniProtKB-KW"/>
</dbReference>
<evidence type="ECO:0000259" key="3">
    <source>
        <dbReference type="Pfam" id="PF07859"/>
    </source>
</evidence>
<gene>
    <name evidence="4" type="ORF">AC578_9250</name>
</gene>
<feature type="domain" description="Alpha/beta hydrolase fold-3" evidence="3">
    <location>
        <begin position="115"/>
        <end position="332"/>
    </location>
</feature>
<dbReference type="AlphaFoldDB" id="A0A139HNF2"/>
<evidence type="ECO:0000313" key="4">
    <source>
        <dbReference type="EMBL" id="KXT03923.1"/>
    </source>
</evidence>
<keyword evidence="2" id="KW-0812">Transmembrane</keyword>
<proteinExistence type="predicted"/>
<dbReference type="EMBL" id="LFZN01000025">
    <property type="protein sequence ID" value="KXT03923.1"/>
    <property type="molecule type" value="Genomic_DNA"/>
</dbReference>
<keyword evidence="5" id="KW-1185">Reference proteome</keyword>
<feature type="transmembrane region" description="Helical" evidence="2">
    <location>
        <begin position="17"/>
        <end position="39"/>
    </location>
</feature>
<keyword evidence="2" id="KW-0472">Membrane</keyword>
<dbReference type="InterPro" id="IPR050300">
    <property type="entry name" value="GDXG_lipolytic_enzyme"/>
</dbReference>
<comment type="caution">
    <text evidence="4">The sequence shown here is derived from an EMBL/GenBank/DDBJ whole genome shotgun (WGS) entry which is preliminary data.</text>
</comment>
<dbReference type="InterPro" id="IPR029058">
    <property type="entry name" value="AB_hydrolase_fold"/>
</dbReference>
<dbReference type="OrthoDB" id="1470350at2759"/>
<dbReference type="Pfam" id="PF07859">
    <property type="entry name" value="Abhydrolase_3"/>
    <property type="match status" value="1"/>
</dbReference>
<evidence type="ECO:0000256" key="1">
    <source>
        <dbReference type="ARBA" id="ARBA00022801"/>
    </source>
</evidence>
<sequence>MASESQVPTATLVDKLLIVPLLVKVIVSALFRFISLPFISKKANKPFKDIAFAALRSNLAGVNAAQEQWINAAQSTDQTYLDIAKKAKFQPDTDILTDSGLKMHWIGPKSADKIILYFHGGGYVMPCNPGQITWIYELQQHLSKTTNVAVVMVSYTLAPRGQYPLNIKQAAESLGFLLTKQGTKASNIVIIGDSAGGNMTLGLISHLLHPHPEVPKIELREPLATAVLISPWVKFSTTDDSWKRNATSDMIPPIAAARWASLFKGSRPSDEYNEPILGDAKWYAGLDRVVKDVLVWGGDGEVLIDSIQDFAKTLKAAHAKVDLVVEKGAAHEDFMMEKLLGYSGTAEGTQLIESWIAERI</sequence>
<keyword evidence="1" id="KW-0378">Hydrolase</keyword>
<dbReference type="PANTHER" id="PTHR48081">
    <property type="entry name" value="AB HYDROLASE SUPERFAMILY PROTEIN C4A8.06C"/>
    <property type="match status" value="1"/>
</dbReference>
<keyword evidence="2" id="KW-1133">Transmembrane helix</keyword>
<dbReference type="PANTHER" id="PTHR48081:SF31">
    <property type="entry name" value="STERYL ACETYL HYDROLASE MUG81-RELATED"/>
    <property type="match status" value="1"/>
</dbReference>
<accession>A0A139HNF2</accession>
<dbReference type="InterPro" id="IPR013094">
    <property type="entry name" value="AB_hydrolase_3"/>
</dbReference>
<dbReference type="Proteomes" id="UP000070133">
    <property type="component" value="Unassembled WGS sequence"/>
</dbReference>
<organism evidence="4 5">
    <name type="scientific">Pseudocercospora eumusae</name>
    <dbReference type="NCBI Taxonomy" id="321146"/>
    <lineage>
        <taxon>Eukaryota</taxon>
        <taxon>Fungi</taxon>
        <taxon>Dikarya</taxon>
        <taxon>Ascomycota</taxon>
        <taxon>Pezizomycotina</taxon>
        <taxon>Dothideomycetes</taxon>
        <taxon>Dothideomycetidae</taxon>
        <taxon>Mycosphaerellales</taxon>
        <taxon>Mycosphaerellaceae</taxon>
        <taxon>Pseudocercospora</taxon>
    </lineage>
</organism>
<name>A0A139HNF2_9PEZI</name>